<evidence type="ECO:0000256" key="2">
    <source>
        <dbReference type="ARBA" id="ARBA00022475"/>
    </source>
</evidence>
<dbReference type="Pfam" id="PF12704">
    <property type="entry name" value="MacB_PCD"/>
    <property type="match status" value="2"/>
</dbReference>
<protein>
    <submittedName>
        <fullName evidence="10">ABC transporter</fullName>
    </submittedName>
</protein>
<evidence type="ECO:0000256" key="5">
    <source>
        <dbReference type="ARBA" id="ARBA00023136"/>
    </source>
</evidence>
<accession>A0A8J3QLY4</accession>
<feature type="transmembrane region" description="Helical" evidence="7">
    <location>
        <begin position="778"/>
        <end position="797"/>
    </location>
</feature>
<dbReference type="AlphaFoldDB" id="A0A8J3QLY4"/>
<evidence type="ECO:0000256" key="6">
    <source>
        <dbReference type="ARBA" id="ARBA00038076"/>
    </source>
</evidence>
<dbReference type="InterPro" id="IPR003838">
    <property type="entry name" value="ABC3_permease_C"/>
</dbReference>
<evidence type="ECO:0000256" key="7">
    <source>
        <dbReference type="SAM" id="Phobius"/>
    </source>
</evidence>
<feature type="transmembrane region" description="Helical" evidence="7">
    <location>
        <begin position="687"/>
        <end position="712"/>
    </location>
</feature>
<evidence type="ECO:0000256" key="3">
    <source>
        <dbReference type="ARBA" id="ARBA00022692"/>
    </source>
</evidence>
<feature type="transmembrane region" description="Helical" evidence="7">
    <location>
        <begin position="740"/>
        <end position="766"/>
    </location>
</feature>
<proteinExistence type="inferred from homology"/>
<dbReference type="PANTHER" id="PTHR30572:SF4">
    <property type="entry name" value="ABC TRANSPORTER PERMEASE YTRF"/>
    <property type="match status" value="1"/>
</dbReference>
<comment type="similarity">
    <text evidence="6">Belongs to the ABC-4 integral membrane protein family.</text>
</comment>
<dbReference type="PANTHER" id="PTHR30572">
    <property type="entry name" value="MEMBRANE COMPONENT OF TRANSPORTER-RELATED"/>
    <property type="match status" value="1"/>
</dbReference>
<comment type="caution">
    <text evidence="10">The sequence shown here is derived from an EMBL/GenBank/DDBJ whole genome shotgun (WGS) entry which is preliminary data.</text>
</comment>
<feature type="transmembrane region" description="Helical" evidence="7">
    <location>
        <begin position="425"/>
        <end position="449"/>
    </location>
</feature>
<feature type="transmembrane region" description="Helical" evidence="7">
    <location>
        <begin position="294"/>
        <end position="321"/>
    </location>
</feature>
<dbReference type="Proteomes" id="UP000612899">
    <property type="component" value="Unassembled WGS sequence"/>
</dbReference>
<dbReference type="GO" id="GO:0022857">
    <property type="term" value="F:transmembrane transporter activity"/>
    <property type="evidence" value="ECO:0007669"/>
    <property type="project" value="TreeGrafter"/>
</dbReference>
<feature type="transmembrane region" description="Helical" evidence="7">
    <location>
        <begin position="333"/>
        <end position="358"/>
    </location>
</feature>
<evidence type="ECO:0000256" key="1">
    <source>
        <dbReference type="ARBA" id="ARBA00004651"/>
    </source>
</evidence>
<evidence type="ECO:0000259" key="9">
    <source>
        <dbReference type="Pfam" id="PF12704"/>
    </source>
</evidence>
<keyword evidence="4 7" id="KW-1133">Transmembrane helix</keyword>
<organism evidence="10 11">
    <name type="scientific">Rhizocola hellebori</name>
    <dbReference type="NCBI Taxonomy" id="1392758"/>
    <lineage>
        <taxon>Bacteria</taxon>
        <taxon>Bacillati</taxon>
        <taxon>Actinomycetota</taxon>
        <taxon>Actinomycetes</taxon>
        <taxon>Micromonosporales</taxon>
        <taxon>Micromonosporaceae</taxon>
        <taxon>Rhizocola</taxon>
    </lineage>
</organism>
<evidence type="ECO:0000259" key="8">
    <source>
        <dbReference type="Pfam" id="PF02687"/>
    </source>
</evidence>
<dbReference type="InterPro" id="IPR025857">
    <property type="entry name" value="MacB_PCD"/>
</dbReference>
<feature type="transmembrane region" description="Helical" evidence="7">
    <location>
        <begin position="248"/>
        <end position="273"/>
    </location>
</feature>
<gene>
    <name evidence="10" type="ORF">Rhe02_95330</name>
</gene>
<feature type="domain" description="ABC3 transporter permease C-terminal" evidence="8">
    <location>
        <begin position="251"/>
        <end position="363"/>
    </location>
</feature>
<evidence type="ECO:0000313" key="10">
    <source>
        <dbReference type="EMBL" id="GIH11466.1"/>
    </source>
</evidence>
<evidence type="ECO:0000256" key="4">
    <source>
        <dbReference type="ARBA" id="ARBA00022989"/>
    </source>
</evidence>
<dbReference type="Pfam" id="PF02687">
    <property type="entry name" value="FtsX"/>
    <property type="match status" value="2"/>
</dbReference>
<dbReference type="InterPro" id="IPR050250">
    <property type="entry name" value="Macrolide_Exporter_MacB"/>
</dbReference>
<comment type="subcellular location">
    <subcellularLocation>
        <location evidence="1">Cell membrane</location>
        <topology evidence="1">Multi-pass membrane protein</topology>
    </subcellularLocation>
</comment>
<feature type="domain" description="MacB-like periplasmic core" evidence="9">
    <location>
        <begin position="470"/>
        <end position="630"/>
    </location>
</feature>
<feature type="domain" description="ABC3 transporter permease C-terminal" evidence="8">
    <location>
        <begin position="691"/>
        <end position="806"/>
    </location>
</feature>
<dbReference type="EMBL" id="BONY01000135">
    <property type="protein sequence ID" value="GIH11466.1"/>
    <property type="molecule type" value="Genomic_DNA"/>
</dbReference>
<evidence type="ECO:0000313" key="11">
    <source>
        <dbReference type="Proteomes" id="UP000612899"/>
    </source>
</evidence>
<sequence>MLRAILRDMRAHPGRISMTLVAIVLGVAFVVATWVVSDSAAETVGNANSRTDLAARVSSPRDTELTAAERDRLAALPGVQRAIGVLIGHSSVVQADGKLGDTYWPGEGGTNWDSSARFTLASGRGPESGGEVALEQEAAADAGLTVGSSAKVLNADGEPTTMTVVGIFSYRKAGASEVSPAVAYDPATAAARLGSAFAWIDLYGTDQTQIASAASGALGSGFDVRTGAELAVQRQQQADEEAQLVRNFLLAFAGVALLAGMFVIANTFTMLVAQRTRHFALLRAVGARRRQVRRAVLAEAAVLGLVGATIGVALGIGLGWLTMEIIPTTGEAVVFAVSPMAPLVGYLVGVLVTVVAAYGSARRGAAVAPVAALGTDAALPKRSLVIRTVAGCVAMSAGVVAVVATSGPALTDAKRAVGMAGALTGWLAVILLAPLLASAVLIPLSRLVSRRGSAVSRLAVRNAIRDPRRTAATASALMIGLALVTAFATVGASLTSYITGAIETDVPADTLIVQSAQGFSSISPTLVEKVRAVSGVDSVASPTESFAEFTHQGREYHNTITALEADSLGRALTPVIEAGRADLTQGVLVSSADAKEQGISLGDTLTINGVTAPVVGLYGESEILHGIVVNKTLLPPDPKSYLGAVYVSGASRSALDAAFADRPDIVVLDRAGLLAEYTEPLDLALGIIYALLAAAVIIAVFGVVNTLALSVLERTREIGVFRAVGATRSLVRRSVRRESVVIATYGGLLGVGVGILLGGVMQHVIIGTPIFDLTIPKIVVAGALGGMIVVGVLAALWPARRAARTDILAAIATA</sequence>
<feature type="transmembrane region" description="Helical" evidence="7">
    <location>
        <begin position="384"/>
        <end position="405"/>
    </location>
</feature>
<name>A0A8J3QLY4_9ACTN</name>
<keyword evidence="5 7" id="KW-0472">Membrane</keyword>
<reference evidence="10" key="1">
    <citation type="submission" date="2021-01" db="EMBL/GenBank/DDBJ databases">
        <title>Whole genome shotgun sequence of Rhizocola hellebori NBRC 109834.</title>
        <authorList>
            <person name="Komaki H."/>
            <person name="Tamura T."/>
        </authorList>
    </citation>
    <scope>NUCLEOTIDE SEQUENCE</scope>
    <source>
        <strain evidence="10">NBRC 109834</strain>
    </source>
</reference>
<keyword evidence="3 7" id="KW-0812">Transmembrane</keyword>
<keyword evidence="2" id="KW-1003">Cell membrane</keyword>
<feature type="transmembrane region" description="Helical" evidence="7">
    <location>
        <begin position="470"/>
        <end position="494"/>
    </location>
</feature>
<dbReference type="GO" id="GO:0005886">
    <property type="term" value="C:plasma membrane"/>
    <property type="evidence" value="ECO:0007669"/>
    <property type="project" value="UniProtKB-SubCell"/>
</dbReference>
<feature type="domain" description="MacB-like periplasmic core" evidence="9">
    <location>
        <begin position="18"/>
        <end position="193"/>
    </location>
</feature>
<keyword evidence="11" id="KW-1185">Reference proteome</keyword>